<protein>
    <submittedName>
        <fullName evidence="2">Uncharacterized protein</fullName>
    </submittedName>
</protein>
<name>A0A1E3U4T7_9FIRM</name>
<proteinExistence type="predicted"/>
<comment type="caution">
    <text evidence="2">The sequence shown here is derived from an EMBL/GenBank/DDBJ whole genome shotgun (WGS) entry which is preliminary data.</text>
</comment>
<keyword evidence="1" id="KW-0812">Transmembrane</keyword>
<sequence length="272" mass="31099">MKNIWKKLRDCWLDFWEDDELDMDKKHLSQHDKRSLLYGGFMIGVATFGLFSIGIIAGNIWTNHQNQKDMEEFLGTVVTYMATATDDEYEEIAQTIRHDLVYSQYGEDVENLIRYIPNTADGCCLERGLPERINLVFLNTGAAYGLEIFDNAEPIENQRERGSTMITSGYDEISEAHLMMMSNPNSGSATASIDRGRGIVSAHKMKTHFCDDCIREILTIVEDEFIDEAVIYDAEEKTFYPVTEGDLQIGDYAFHTYYEDGSYEIEIAYTGE</sequence>
<evidence type="ECO:0000313" key="3">
    <source>
        <dbReference type="Proteomes" id="UP000094271"/>
    </source>
</evidence>
<keyword evidence="1" id="KW-0472">Membrane</keyword>
<dbReference type="EMBL" id="MEHA01000069">
    <property type="protein sequence ID" value="ODR30980.1"/>
    <property type="molecule type" value="Genomic_DNA"/>
</dbReference>
<evidence type="ECO:0000256" key="1">
    <source>
        <dbReference type="SAM" id="Phobius"/>
    </source>
</evidence>
<dbReference type="Proteomes" id="UP000094271">
    <property type="component" value="Unassembled WGS sequence"/>
</dbReference>
<accession>A0A1E3U4T7</accession>
<keyword evidence="1" id="KW-1133">Transmembrane helix</keyword>
<dbReference type="AlphaFoldDB" id="A0A1E3U4T7"/>
<organism evidence="2 3">
    <name type="scientific">Eisenbergiella tayi</name>
    <dbReference type="NCBI Taxonomy" id="1432052"/>
    <lineage>
        <taxon>Bacteria</taxon>
        <taxon>Bacillati</taxon>
        <taxon>Bacillota</taxon>
        <taxon>Clostridia</taxon>
        <taxon>Lachnospirales</taxon>
        <taxon>Lachnospiraceae</taxon>
        <taxon>Eisenbergiella</taxon>
    </lineage>
</organism>
<dbReference type="RefSeq" id="WP_069432585.1">
    <property type="nucleotide sequence ID" value="NZ_MEHA01000069.1"/>
</dbReference>
<feature type="transmembrane region" description="Helical" evidence="1">
    <location>
        <begin position="36"/>
        <end position="61"/>
    </location>
</feature>
<dbReference type="OrthoDB" id="1970363at2"/>
<reference evidence="2 3" key="1">
    <citation type="submission" date="2016-08" db="EMBL/GenBank/DDBJ databases">
        <authorList>
            <person name="Seilhamer J.J."/>
        </authorList>
    </citation>
    <scope>NUCLEOTIDE SEQUENCE [LARGE SCALE GENOMIC DNA]</scope>
    <source>
        <strain evidence="2 3">NML150140-1</strain>
    </source>
</reference>
<gene>
    <name evidence="2" type="ORF">BEI59_37060</name>
</gene>
<evidence type="ECO:0000313" key="2">
    <source>
        <dbReference type="EMBL" id="ODR30980.1"/>
    </source>
</evidence>